<keyword evidence="4 7" id="KW-1133">Transmembrane helix</keyword>
<feature type="domain" description="Heme-copper oxidase subunit III family profile" evidence="8">
    <location>
        <begin position="1"/>
        <end position="221"/>
    </location>
</feature>
<dbReference type="InterPro" id="IPR024791">
    <property type="entry name" value="Cyt_c/ubiquinol_Oxase_su3"/>
</dbReference>
<evidence type="ECO:0000256" key="5">
    <source>
        <dbReference type="ARBA" id="ARBA00023136"/>
    </source>
</evidence>
<feature type="transmembrane region" description="Helical" evidence="7">
    <location>
        <begin position="199"/>
        <end position="220"/>
    </location>
</feature>
<evidence type="ECO:0000256" key="7">
    <source>
        <dbReference type="SAM" id="Phobius"/>
    </source>
</evidence>
<dbReference type="CDD" id="cd02865">
    <property type="entry name" value="Heme_Cu_Oxidase_III_2"/>
    <property type="match status" value="1"/>
</dbReference>
<feature type="transmembrane region" description="Helical" evidence="7">
    <location>
        <begin position="47"/>
        <end position="71"/>
    </location>
</feature>
<dbReference type="SUPFAM" id="SSF81452">
    <property type="entry name" value="Cytochrome c oxidase subunit III-like"/>
    <property type="match status" value="1"/>
</dbReference>
<feature type="transmembrane region" description="Helical" evidence="7">
    <location>
        <begin position="6"/>
        <end position="26"/>
    </location>
</feature>
<evidence type="ECO:0000259" key="8">
    <source>
        <dbReference type="PROSITE" id="PS50253"/>
    </source>
</evidence>
<organism evidence="9 10">
    <name type="scientific">Rhizobium meliloti</name>
    <name type="common">Ensifer meliloti</name>
    <name type="synonym">Sinorhizobium meliloti</name>
    <dbReference type="NCBI Taxonomy" id="382"/>
    <lineage>
        <taxon>Bacteria</taxon>
        <taxon>Pseudomonadati</taxon>
        <taxon>Pseudomonadota</taxon>
        <taxon>Alphaproteobacteria</taxon>
        <taxon>Hyphomicrobiales</taxon>
        <taxon>Rhizobiaceae</taxon>
        <taxon>Sinorhizobium/Ensifer group</taxon>
        <taxon>Sinorhizobium</taxon>
    </lineage>
</organism>
<feature type="transmembrane region" description="Helical" evidence="7">
    <location>
        <begin position="83"/>
        <end position="103"/>
    </location>
</feature>
<dbReference type="Pfam" id="PF00510">
    <property type="entry name" value="COX3"/>
    <property type="match status" value="1"/>
</dbReference>
<dbReference type="PANTHER" id="PTHR11403:SF10">
    <property type="entry name" value="CYTOCHROME C OXIDASE"/>
    <property type="match status" value="1"/>
</dbReference>
<keyword evidence="5 7" id="KW-0472">Membrane</keyword>
<feature type="transmembrane region" description="Helical" evidence="7">
    <location>
        <begin position="156"/>
        <end position="178"/>
    </location>
</feature>
<sequence>MSIVAFFLAAIAAIVVWWLAGQRLTSRPWLEVGHFHDRRGATRLPPAKIGLGVFLTVVGALFSLAISAYFMRMASYDWGALPLPGLLWLNTGILAAGSITLHWTRVEAGRRNDEAARIGLLAALALGLAFLVGQLFAWRALSDAGYFVAGNPANSFFYLLTGMHGLHIIGGLFALGRVTAHASQTPLDNRTRLSIELCAIYWHFMLIVWLVLFALFAGWASGVIDFCRQLLT</sequence>
<evidence type="ECO:0000256" key="1">
    <source>
        <dbReference type="ARBA" id="ARBA00004141"/>
    </source>
</evidence>
<dbReference type="PROSITE" id="PS50253">
    <property type="entry name" value="COX3"/>
    <property type="match status" value="1"/>
</dbReference>
<dbReference type="RefSeq" id="WP_100671938.1">
    <property type="nucleotide sequence ID" value="NZ_NJGD01000004.1"/>
</dbReference>
<comment type="similarity">
    <text evidence="2 6">Belongs to the cytochrome c oxidase subunit 3 family.</text>
</comment>
<evidence type="ECO:0000256" key="6">
    <source>
        <dbReference type="RuleBase" id="RU003376"/>
    </source>
</evidence>
<protein>
    <submittedName>
        <fullName evidence="9">Cytochrome-c oxidase</fullName>
    </submittedName>
</protein>
<dbReference type="PANTHER" id="PTHR11403">
    <property type="entry name" value="CYTOCHROME C OXIDASE SUBUNIT III"/>
    <property type="match status" value="1"/>
</dbReference>
<evidence type="ECO:0000313" key="10">
    <source>
        <dbReference type="Proteomes" id="UP000231987"/>
    </source>
</evidence>
<evidence type="ECO:0000256" key="4">
    <source>
        <dbReference type="ARBA" id="ARBA00022989"/>
    </source>
</evidence>
<reference evidence="9 10" key="1">
    <citation type="submission" date="2017-06" db="EMBL/GenBank/DDBJ databases">
        <title>Ensifer strains isolated from leguminous trees and herbs display diverse denitrification phenotypes with some acting as strong N2O sinks.</title>
        <authorList>
            <person name="Woliy K."/>
            <person name="Mania D."/>
            <person name="Bakken L.R."/>
            <person name="Frostegard A."/>
        </authorList>
    </citation>
    <scope>NUCLEOTIDE SEQUENCE [LARGE SCALE GENOMIC DNA]</scope>
    <source>
        <strain evidence="9 10">AC50a</strain>
    </source>
</reference>
<dbReference type="AlphaFoldDB" id="A0A2J0Z4Q1"/>
<accession>A0A2J0Z4Q1</accession>
<dbReference type="InterPro" id="IPR013833">
    <property type="entry name" value="Cyt_c_oxidase_su3_a-hlx"/>
</dbReference>
<evidence type="ECO:0000256" key="3">
    <source>
        <dbReference type="ARBA" id="ARBA00022692"/>
    </source>
</evidence>
<name>A0A2J0Z4Q1_RHIML</name>
<dbReference type="Proteomes" id="UP000231987">
    <property type="component" value="Unassembled WGS sequence"/>
</dbReference>
<comment type="caution">
    <text evidence="9">The sequence shown here is derived from an EMBL/GenBank/DDBJ whole genome shotgun (WGS) entry which is preliminary data.</text>
</comment>
<proteinExistence type="inferred from homology"/>
<dbReference type="GO" id="GO:0005886">
    <property type="term" value="C:plasma membrane"/>
    <property type="evidence" value="ECO:0007669"/>
    <property type="project" value="UniProtKB-SubCell"/>
</dbReference>
<evidence type="ECO:0000313" key="9">
    <source>
        <dbReference type="EMBL" id="PJR15493.1"/>
    </source>
</evidence>
<dbReference type="GO" id="GO:0019646">
    <property type="term" value="P:aerobic electron transport chain"/>
    <property type="evidence" value="ECO:0007669"/>
    <property type="project" value="InterPro"/>
</dbReference>
<dbReference type="Gene3D" id="1.20.120.80">
    <property type="entry name" value="Cytochrome c oxidase, subunit III, four-helix bundle"/>
    <property type="match status" value="1"/>
</dbReference>
<dbReference type="GO" id="GO:0004129">
    <property type="term" value="F:cytochrome-c oxidase activity"/>
    <property type="evidence" value="ECO:0007669"/>
    <property type="project" value="InterPro"/>
</dbReference>
<dbReference type="EMBL" id="NJGD01000004">
    <property type="protein sequence ID" value="PJR15493.1"/>
    <property type="molecule type" value="Genomic_DNA"/>
</dbReference>
<dbReference type="InterPro" id="IPR000298">
    <property type="entry name" value="Cyt_c_oxidase-like_su3"/>
</dbReference>
<evidence type="ECO:0000256" key="2">
    <source>
        <dbReference type="ARBA" id="ARBA00010581"/>
    </source>
</evidence>
<gene>
    <name evidence="9" type="ORF">CEJ86_12385</name>
</gene>
<comment type="subcellular location">
    <subcellularLocation>
        <location evidence="6">Cell membrane</location>
        <topology evidence="6">Multi-pass membrane protein</topology>
    </subcellularLocation>
    <subcellularLocation>
        <location evidence="1">Membrane</location>
        <topology evidence="1">Multi-pass membrane protein</topology>
    </subcellularLocation>
</comment>
<keyword evidence="3 6" id="KW-0812">Transmembrane</keyword>
<feature type="transmembrane region" description="Helical" evidence="7">
    <location>
        <begin position="115"/>
        <end position="136"/>
    </location>
</feature>
<dbReference type="InterPro" id="IPR035973">
    <property type="entry name" value="Cyt_c_oxidase_su3-like_sf"/>
</dbReference>